<reference evidence="1 2" key="1">
    <citation type="submission" date="2014-05" db="EMBL/GenBank/DDBJ databases">
        <title>ATOL: Assembling a taxonomically balanced genome-scale reconstruction of the evolutionary history of the Enterobacteriaceae.</title>
        <authorList>
            <person name="Plunkett G.III."/>
            <person name="Neeno-Eckwall E.C."/>
            <person name="Glasner J.D."/>
            <person name="Perna N.T."/>
        </authorList>
    </citation>
    <scope>NUCLEOTIDE SEQUENCE [LARGE SCALE GENOMIC DNA]</scope>
    <source>
        <strain evidence="1 2">ATCC 33852</strain>
    </source>
</reference>
<dbReference type="GeneID" id="78382512"/>
<dbReference type="SUPFAM" id="SSF52540">
    <property type="entry name" value="P-loop containing nucleoside triphosphate hydrolases"/>
    <property type="match status" value="1"/>
</dbReference>
<dbReference type="InterPro" id="IPR027417">
    <property type="entry name" value="P-loop_NTPase"/>
</dbReference>
<dbReference type="Pfam" id="PF13671">
    <property type="entry name" value="AAA_33"/>
    <property type="match status" value="1"/>
</dbReference>
<protein>
    <recommendedName>
        <fullName evidence="3">ATP-binding protein</fullName>
    </recommendedName>
</protein>
<evidence type="ECO:0000313" key="1">
    <source>
        <dbReference type="EMBL" id="KFC79527.1"/>
    </source>
</evidence>
<dbReference type="eggNOG" id="COG0645">
    <property type="taxonomic scope" value="Bacteria"/>
</dbReference>
<dbReference type="STRING" id="910964.GEAM_2679"/>
<dbReference type="Gene3D" id="3.40.50.300">
    <property type="entry name" value="P-loop containing nucleotide triphosphate hydrolases"/>
    <property type="match status" value="1"/>
</dbReference>
<keyword evidence="2" id="KW-1185">Reference proteome</keyword>
<dbReference type="OrthoDB" id="531205at2"/>
<name>A0A085G732_EWIA3</name>
<comment type="caution">
    <text evidence="1">The sequence shown here is derived from an EMBL/GenBank/DDBJ whole genome shotgun (WGS) entry which is preliminary data.</text>
</comment>
<sequence length="165" mass="18335">MSQTAKETPTLHLLCGKIASGKSTLSARLAARPLTVIISEDQWLARLYAEEMHSVADYVRCSAKLREAMAPHLIALLQAGMSVVLDFPANTLANRQWMKGIVEASGAHNQLHYLDVPDEVCKARLRARNQAGEHDFAATDQQFDFITSHFVPPTEDEGFQVVVYR</sequence>
<organism evidence="1 2">
    <name type="scientific">Ewingella americana (strain ATCC 33852 / DSM 4580 / CCUG 14506 / JCM 5911 / LMG 7869 / NCTC 12157 / CDC 1468-78)</name>
    <dbReference type="NCBI Taxonomy" id="910964"/>
    <lineage>
        <taxon>Bacteria</taxon>
        <taxon>Pseudomonadati</taxon>
        <taxon>Pseudomonadota</taxon>
        <taxon>Gammaproteobacteria</taxon>
        <taxon>Enterobacterales</taxon>
        <taxon>Yersiniaceae</taxon>
        <taxon>Ewingella</taxon>
    </lineage>
</organism>
<gene>
    <name evidence="1" type="ORF">GEAM_2679</name>
</gene>
<dbReference type="EMBL" id="JMPJ01000064">
    <property type="protein sequence ID" value="KFC79527.1"/>
    <property type="molecule type" value="Genomic_DNA"/>
</dbReference>
<evidence type="ECO:0000313" key="2">
    <source>
        <dbReference type="Proteomes" id="UP000028640"/>
    </source>
</evidence>
<dbReference type="AlphaFoldDB" id="A0A085G732"/>
<proteinExistence type="predicted"/>
<evidence type="ECO:0008006" key="3">
    <source>
        <dbReference type="Google" id="ProtNLM"/>
    </source>
</evidence>
<accession>A0A085G732</accession>
<dbReference type="Proteomes" id="UP000028640">
    <property type="component" value="Unassembled WGS sequence"/>
</dbReference>
<dbReference type="RefSeq" id="WP_034792291.1">
    <property type="nucleotide sequence ID" value="NZ_JMPJ01000064.1"/>
</dbReference>